<accession>A0A850PV61</accession>
<reference evidence="1 2" key="1">
    <citation type="submission" date="2020-05" db="EMBL/GenBank/DDBJ databases">
        <title>Draft genome sequence of Mycobacterium hippocampi DL, isolated from European seabass, Dicentrarchus labrax, reared in fish farms.</title>
        <authorList>
            <person name="Stathopoulou P."/>
            <person name="Asimakis E."/>
            <person name="Tzokas K."/>
            <person name="Batargias C."/>
            <person name="Tsiamis G."/>
        </authorList>
    </citation>
    <scope>NUCLEOTIDE SEQUENCE [LARGE SCALE GENOMIC DNA]</scope>
    <source>
        <strain evidence="1 2">DL</strain>
    </source>
</reference>
<dbReference type="EMBL" id="JABFYL010000043">
    <property type="protein sequence ID" value="NVN52333.1"/>
    <property type="molecule type" value="Genomic_DNA"/>
</dbReference>
<name>A0A850PV61_9MYCO</name>
<keyword evidence="2" id="KW-1185">Reference proteome</keyword>
<dbReference type="Proteomes" id="UP000570517">
    <property type="component" value="Unassembled WGS sequence"/>
</dbReference>
<gene>
    <name evidence="1" type="ORF">HLY00_2717</name>
</gene>
<dbReference type="RefSeq" id="WP_178360607.1">
    <property type="nucleotide sequence ID" value="NZ_JABFYL010000043.1"/>
</dbReference>
<evidence type="ECO:0000313" key="2">
    <source>
        <dbReference type="Proteomes" id="UP000570517"/>
    </source>
</evidence>
<evidence type="ECO:0000313" key="1">
    <source>
        <dbReference type="EMBL" id="NVN52333.1"/>
    </source>
</evidence>
<comment type="caution">
    <text evidence="1">The sequence shown here is derived from an EMBL/GenBank/DDBJ whole genome shotgun (WGS) entry which is preliminary data.</text>
</comment>
<organism evidence="1 2">
    <name type="scientific">Mycolicibacterium hippocampi</name>
    <dbReference type="NCBI Taxonomy" id="659824"/>
    <lineage>
        <taxon>Bacteria</taxon>
        <taxon>Bacillati</taxon>
        <taxon>Actinomycetota</taxon>
        <taxon>Actinomycetes</taxon>
        <taxon>Mycobacteriales</taxon>
        <taxon>Mycobacteriaceae</taxon>
        <taxon>Mycolicibacterium</taxon>
    </lineage>
</organism>
<protein>
    <submittedName>
        <fullName evidence="1">Uncharacterized protein</fullName>
    </submittedName>
</protein>
<dbReference type="AlphaFoldDB" id="A0A850PV61"/>
<proteinExistence type="predicted"/>
<sequence length="93" mass="9268">MAAISPRRLVAVAGVAAAFAVAPTIVVLDGSNRATGTPMAQCPHGEQLDPITNACAALFTPSPSPGDLGQQWFEQDVTDTPGLAPGAGGTTVP</sequence>